<dbReference type="GO" id="GO:0000932">
    <property type="term" value="C:P-body"/>
    <property type="evidence" value="ECO:0007669"/>
    <property type="project" value="TreeGrafter"/>
</dbReference>
<evidence type="ECO:0000256" key="5">
    <source>
        <dbReference type="ARBA" id="ARBA00023054"/>
    </source>
</evidence>
<evidence type="ECO:0000256" key="6">
    <source>
        <dbReference type="SAM" id="Coils"/>
    </source>
</evidence>
<feature type="compositionally biased region" description="Basic and acidic residues" evidence="7">
    <location>
        <begin position="464"/>
        <end position="480"/>
    </location>
</feature>
<dbReference type="Gene3D" id="2.130.10.10">
    <property type="entry name" value="YVTN repeat-like/Quinoprotein amine dehydrogenase"/>
    <property type="match status" value="1"/>
</dbReference>
<feature type="domain" description="Enhancer of mRNA-decapping protein 4 WD40 repeat region" evidence="8">
    <location>
        <begin position="55"/>
        <end position="370"/>
    </location>
</feature>
<dbReference type="InterPro" id="IPR045152">
    <property type="entry name" value="EDC4-like"/>
</dbReference>
<dbReference type="Gene3D" id="1.10.220.100">
    <property type="entry name" value="conserved c-terminal region of ge- 1"/>
    <property type="match status" value="1"/>
</dbReference>
<dbReference type="AlphaFoldDB" id="A0A915BZC2"/>
<dbReference type="InterPro" id="IPR049404">
    <property type="entry name" value="EDC4_C"/>
</dbReference>
<evidence type="ECO:0000259" key="8">
    <source>
        <dbReference type="Pfam" id="PF16529"/>
    </source>
</evidence>
<keyword evidence="3" id="KW-0853">WD repeat</keyword>
<dbReference type="PANTHER" id="PTHR15598">
    <property type="entry name" value="ENHANCER OF MRNA-DECAPPING PROTEIN 4"/>
    <property type="match status" value="1"/>
</dbReference>
<dbReference type="WBParaSite" id="PgR073_g025_t01">
    <property type="protein sequence ID" value="PgR073_g025_t01"/>
    <property type="gene ID" value="PgR073_g025"/>
</dbReference>
<keyword evidence="5 6" id="KW-0175">Coiled coil</keyword>
<proteinExistence type="predicted"/>
<dbReference type="Proteomes" id="UP000887569">
    <property type="component" value="Unplaced"/>
</dbReference>
<dbReference type="Gene3D" id="6.10.140.270">
    <property type="match status" value="1"/>
</dbReference>
<dbReference type="GO" id="GO:0031087">
    <property type="term" value="P:deadenylation-independent decapping of nuclear-transcribed mRNA"/>
    <property type="evidence" value="ECO:0007669"/>
    <property type="project" value="InterPro"/>
</dbReference>
<dbReference type="PANTHER" id="PTHR15598:SF5">
    <property type="entry name" value="ENHANCER OF MRNA-DECAPPING PROTEIN 4"/>
    <property type="match status" value="1"/>
</dbReference>
<keyword evidence="10" id="KW-1185">Reference proteome</keyword>
<evidence type="ECO:0000256" key="4">
    <source>
        <dbReference type="ARBA" id="ARBA00022737"/>
    </source>
</evidence>
<feature type="coiled-coil region" evidence="6">
    <location>
        <begin position="485"/>
        <end position="516"/>
    </location>
</feature>
<evidence type="ECO:0000259" key="9">
    <source>
        <dbReference type="Pfam" id="PF21289"/>
    </source>
</evidence>
<evidence type="ECO:0000313" key="11">
    <source>
        <dbReference type="WBParaSite" id="PgR073_g025_t01"/>
    </source>
</evidence>
<keyword evidence="2" id="KW-0963">Cytoplasm</keyword>
<organism evidence="10 11">
    <name type="scientific">Parascaris univalens</name>
    <name type="common">Nematode worm</name>
    <dbReference type="NCBI Taxonomy" id="6257"/>
    <lineage>
        <taxon>Eukaryota</taxon>
        <taxon>Metazoa</taxon>
        <taxon>Ecdysozoa</taxon>
        <taxon>Nematoda</taxon>
        <taxon>Chromadorea</taxon>
        <taxon>Rhabditida</taxon>
        <taxon>Spirurina</taxon>
        <taxon>Ascaridomorpha</taxon>
        <taxon>Ascaridoidea</taxon>
        <taxon>Ascarididae</taxon>
        <taxon>Parascaris</taxon>
    </lineage>
</organism>
<feature type="region of interest" description="Disordered" evidence="7">
    <location>
        <begin position="461"/>
        <end position="480"/>
    </location>
</feature>
<keyword evidence="4" id="KW-0677">Repeat</keyword>
<dbReference type="SUPFAM" id="SSF82171">
    <property type="entry name" value="DPP6 N-terminal domain-like"/>
    <property type="match status" value="1"/>
</dbReference>
<reference evidence="11" key="1">
    <citation type="submission" date="2022-11" db="UniProtKB">
        <authorList>
            <consortium name="WormBaseParasite"/>
        </authorList>
    </citation>
    <scope>IDENTIFICATION</scope>
</reference>
<dbReference type="InterPro" id="IPR015943">
    <property type="entry name" value="WD40/YVTN_repeat-like_dom_sf"/>
</dbReference>
<dbReference type="InterPro" id="IPR044938">
    <property type="entry name" value="EDC4_C_sf"/>
</dbReference>
<name>A0A915BZC2_PARUN</name>
<feature type="domain" description="Enhancer of mRNA-decapping protein 4 C-terminal" evidence="9">
    <location>
        <begin position="654"/>
        <end position="771"/>
    </location>
</feature>
<evidence type="ECO:0000256" key="2">
    <source>
        <dbReference type="ARBA" id="ARBA00022490"/>
    </source>
</evidence>
<comment type="subcellular location">
    <subcellularLocation>
        <location evidence="1">Cytoplasm</location>
    </subcellularLocation>
</comment>
<protein>
    <submittedName>
        <fullName evidence="11">Enhancer of mRNA-decapping protein 4 WD40 repeat region domain-containing protein</fullName>
    </submittedName>
</protein>
<evidence type="ECO:0000256" key="1">
    <source>
        <dbReference type="ARBA" id="ARBA00004496"/>
    </source>
</evidence>
<dbReference type="Pfam" id="PF21289">
    <property type="entry name" value="EDC4_C"/>
    <property type="match status" value="1"/>
</dbReference>
<dbReference type="Pfam" id="PF16529">
    <property type="entry name" value="Ge1_WD40"/>
    <property type="match status" value="1"/>
</dbReference>
<dbReference type="InterPro" id="IPR032401">
    <property type="entry name" value="EDC4_WD40"/>
</dbReference>
<evidence type="ECO:0000313" key="10">
    <source>
        <dbReference type="Proteomes" id="UP000887569"/>
    </source>
</evidence>
<sequence>MTDQLFIPLDELVVSSVVEKYVLNGSESVVRFAAGKNVVLSIESNEELTTRERDSSRVHTHVLSDYKWASEETYNGRILAVHQNLIAYRLFNDSTGEAVRVLEKETRNRHLIKGFKHPTADLQWAPHAPLLAVLDSNANLYVYHVDENCVVTKYVNVMRAENAVGSCGPPRISWCPYIPDTEDPHEIVHMLAVYFGDTVDLITVSTVKAEIEGEEVSIEKLSDVSDALIRIPSENINSMVRTVCISPDATAVAVAQSAGCVSFFIIDGVVARFAHQWQPHSPWPIQDLIFLDNIDVNSETPEQFWKFAIAANDGGRRLDLYESENWRCIGHLRFESADRLSRFSVSIDPSARFLFLADYDAANVHCVELAYIRGVPHFMSCTQITFCHPLVNVVPCSITPTSFSGDASLEDEEVPQSCVVATLIALSQRSLLRLEIDLETVRLDTSLKESPQSKLLVVAANNNSDRDKDADGAVSQRSEKEGELLEMVQTHLENLNMQMERQAEEADRQRRDDRERTDALIQQLKEEMVLRDERMLLKFESLISESRSATVEAIQTSLELKMDSVAETFRASTSQHHHGAAVNDELVKSVRGAMMSVVVPALDTLCSNLFQQLNESFRAGLEQYLRQMRSLHEPVHQDTPQRLAVGTDAPSLIQLIEDRHIITAFETALTRKDLSALMFVCNNVDPETLFSTEQPLPQAILLCILNQLAIKLEGETDLKFRYIENSLLALRVKDPTIASSYRQVLERLHSSLSVFMSQEVNSSYKRQSRIILQLIMNMLK</sequence>
<accession>A0A915BZC2</accession>
<evidence type="ECO:0000256" key="3">
    <source>
        <dbReference type="ARBA" id="ARBA00022574"/>
    </source>
</evidence>
<evidence type="ECO:0000256" key="7">
    <source>
        <dbReference type="SAM" id="MobiDB-lite"/>
    </source>
</evidence>